<dbReference type="Pfam" id="PF14344">
    <property type="entry name" value="DUF4397"/>
    <property type="match status" value="1"/>
</dbReference>
<feature type="domain" description="DUF4397" evidence="2">
    <location>
        <begin position="43"/>
        <end position="165"/>
    </location>
</feature>
<dbReference type="RefSeq" id="WP_331207555.1">
    <property type="nucleotide sequence ID" value="NZ_JAZGQL010000006.1"/>
</dbReference>
<accession>A0ABU7SBC8</accession>
<reference evidence="3 4" key="1">
    <citation type="submission" date="2024-01" db="EMBL/GenBank/DDBJ databases">
        <title>Genome insights into Plantactinospora veratri sp. nov.</title>
        <authorList>
            <person name="Wang L."/>
        </authorList>
    </citation>
    <scope>NUCLEOTIDE SEQUENCE [LARGE SCALE GENOMIC DNA]</scope>
    <source>
        <strain evidence="3 4">NEAU-FHS4</strain>
    </source>
</reference>
<keyword evidence="1" id="KW-0472">Membrane</keyword>
<sequence>MEHLERPVRPGWRIAAAAAALGLGLGVSTVVAGPAGATAPVGYVRLAHLSPDTPAVDVYLGPADGTTEPQVFKAVGYGVLSPYLPLPTGPYAVAMRRAGAPSGDPPVLTTGVSVKPGGAYTVAGVGRYAELGLKVLDDDLSAPADGRAKVRVVQASVRAPVVDVTVAAGPSIADAVPFATTTPYHQVEPGRSKLRVSATGAKATTADVSLRNGTVYSLLVLDAEAGGLTTELRVDARGGVVVPDGGVDAGAGGTAGPGGPAYRLGLASVGALGAVVVVAVARSAARRRRHP</sequence>
<keyword evidence="1" id="KW-1133">Transmembrane helix</keyword>
<proteinExistence type="predicted"/>
<evidence type="ECO:0000259" key="2">
    <source>
        <dbReference type="Pfam" id="PF14344"/>
    </source>
</evidence>
<evidence type="ECO:0000313" key="3">
    <source>
        <dbReference type="EMBL" id="MEE6307246.1"/>
    </source>
</evidence>
<dbReference type="InterPro" id="IPR025510">
    <property type="entry name" value="DUF4397"/>
</dbReference>
<feature type="transmembrane region" description="Helical" evidence="1">
    <location>
        <begin position="264"/>
        <end position="285"/>
    </location>
</feature>
<gene>
    <name evidence="3" type="ORF">V1634_10465</name>
</gene>
<evidence type="ECO:0000313" key="4">
    <source>
        <dbReference type="Proteomes" id="UP001339911"/>
    </source>
</evidence>
<name>A0ABU7SBC8_9ACTN</name>
<evidence type="ECO:0000256" key="1">
    <source>
        <dbReference type="SAM" id="Phobius"/>
    </source>
</evidence>
<keyword evidence="4" id="KW-1185">Reference proteome</keyword>
<dbReference type="Proteomes" id="UP001339911">
    <property type="component" value="Unassembled WGS sequence"/>
</dbReference>
<protein>
    <submittedName>
        <fullName evidence="3">DUF4397 domain-containing protein</fullName>
    </submittedName>
</protein>
<dbReference type="EMBL" id="JAZGQL010000006">
    <property type="protein sequence ID" value="MEE6307246.1"/>
    <property type="molecule type" value="Genomic_DNA"/>
</dbReference>
<keyword evidence="1" id="KW-0812">Transmembrane</keyword>
<comment type="caution">
    <text evidence="3">The sequence shown here is derived from an EMBL/GenBank/DDBJ whole genome shotgun (WGS) entry which is preliminary data.</text>
</comment>
<organism evidence="3 4">
    <name type="scientific">Plantactinospora veratri</name>
    <dbReference type="NCBI Taxonomy" id="1436122"/>
    <lineage>
        <taxon>Bacteria</taxon>
        <taxon>Bacillati</taxon>
        <taxon>Actinomycetota</taxon>
        <taxon>Actinomycetes</taxon>
        <taxon>Micromonosporales</taxon>
        <taxon>Micromonosporaceae</taxon>
        <taxon>Plantactinospora</taxon>
    </lineage>
</organism>